<dbReference type="EnsemblProtists" id="EOD24663">
    <property type="protein sequence ID" value="EOD24663"/>
    <property type="gene ID" value="EMIHUDRAFT_101062"/>
</dbReference>
<dbReference type="InterPro" id="IPR036188">
    <property type="entry name" value="FAD/NAD-bd_sf"/>
</dbReference>
<dbReference type="AlphaFoldDB" id="A0A0D3JMC8"/>
<evidence type="ECO:0000313" key="2">
    <source>
        <dbReference type="EnsemblProtists" id="EOD24663"/>
    </source>
</evidence>
<dbReference type="Pfam" id="PF01593">
    <property type="entry name" value="Amino_oxidase"/>
    <property type="match status" value="1"/>
</dbReference>
<reference evidence="2" key="2">
    <citation type="submission" date="2024-10" db="UniProtKB">
        <authorList>
            <consortium name="EnsemblProtists"/>
        </authorList>
    </citation>
    <scope>IDENTIFICATION</scope>
</reference>
<evidence type="ECO:0000259" key="1">
    <source>
        <dbReference type="Pfam" id="PF01593"/>
    </source>
</evidence>
<dbReference type="PaxDb" id="2903-EOD24663"/>
<proteinExistence type="predicted"/>
<reference evidence="3" key="1">
    <citation type="journal article" date="2013" name="Nature">
        <title>Pan genome of the phytoplankton Emiliania underpins its global distribution.</title>
        <authorList>
            <person name="Read B.A."/>
            <person name="Kegel J."/>
            <person name="Klute M.J."/>
            <person name="Kuo A."/>
            <person name="Lefebvre S.C."/>
            <person name="Maumus F."/>
            <person name="Mayer C."/>
            <person name="Miller J."/>
            <person name="Monier A."/>
            <person name="Salamov A."/>
            <person name="Young J."/>
            <person name="Aguilar M."/>
            <person name="Claverie J.M."/>
            <person name="Frickenhaus S."/>
            <person name="Gonzalez K."/>
            <person name="Herman E.K."/>
            <person name="Lin Y.C."/>
            <person name="Napier J."/>
            <person name="Ogata H."/>
            <person name="Sarno A.F."/>
            <person name="Shmutz J."/>
            <person name="Schroeder D."/>
            <person name="de Vargas C."/>
            <person name="Verret F."/>
            <person name="von Dassow P."/>
            <person name="Valentin K."/>
            <person name="Van de Peer Y."/>
            <person name="Wheeler G."/>
            <person name="Dacks J.B."/>
            <person name="Delwiche C.F."/>
            <person name="Dyhrman S.T."/>
            <person name="Glockner G."/>
            <person name="John U."/>
            <person name="Richards T."/>
            <person name="Worden A.Z."/>
            <person name="Zhang X."/>
            <person name="Grigoriev I.V."/>
            <person name="Allen A.E."/>
            <person name="Bidle K."/>
            <person name="Borodovsky M."/>
            <person name="Bowler C."/>
            <person name="Brownlee C."/>
            <person name="Cock J.M."/>
            <person name="Elias M."/>
            <person name="Gladyshev V.N."/>
            <person name="Groth M."/>
            <person name="Guda C."/>
            <person name="Hadaegh A."/>
            <person name="Iglesias-Rodriguez M.D."/>
            <person name="Jenkins J."/>
            <person name="Jones B.M."/>
            <person name="Lawson T."/>
            <person name="Leese F."/>
            <person name="Lindquist E."/>
            <person name="Lobanov A."/>
            <person name="Lomsadze A."/>
            <person name="Malik S.B."/>
            <person name="Marsh M.E."/>
            <person name="Mackinder L."/>
            <person name="Mock T."/>
            <person name="Mueller-Roeber B."/>
            <person name="Pagarete A."/>
            <person name="Parker M."/>
            <person name="Probert I."/>
            <person name="Quesneville H."/>
            <person name="Raines C."/>
            <person name="Rensing S.A."/>
            <person name="Riano-Pachon D.M."/>
            <person name="Richier S."/>
            <person name="Rokitta S."/>
            <person name="Shiraiwa Y."/>
            <person name="Soanes D.M."/>
            <person name="van der Giezen M."/>
            <person name="Wahlund T.M."/>
            <person name="Williams B."/>
            <person name="Wilson W."/>
            <person name="Wolfe G."/>
            <person name="Wurch L.L."/>
        </authorList>
    </citation>
    <scope>NUCLEOTIDE SEQUENCE</scope>
</reference>
<keyword evidence="3" id="KW-1185">Reference proteome</keyword>
<dbReference type="SUPFAM" id="SSF51905">
    <property type="entry name" value="FAD/NAD(P)-binding domain"/>
    <property type="match status" value="1"/>
</dbReference>
<dbReference type="InterPro" id="IPR002937">
    <property type="entry name" value="Amino_oxidase"/>
</dbReference>
<organism evidence="2 3">
    <name type="scientific">Emiliania huxleyi (strain CCMP1516)</name>
    <dbReference type="NCBI Taxonomy" id="280463"/>
    <lineage>
        <taxon>Eukaryota</taxon>
        <taxon>Haptista</taxon>
        <taxon>Haptophyta</taxon>
        <taxon>Prymnesiophyceae</taxon>
        <taxon>Isochrysidales</taxon>
        <taxon>Noelaerhabdaceae</taxon>
        <taxon>Emiliania</taxon>
    </lineage>
</organism>
<protein>
    <recommendedName>
        <fullName evidence="1">Amine oxidase domain-containing protein</fullName>
    </recommendedName>
</protein>
<dbReference type="KEGG" id="ehx:EMIHUDRAFT_101062"/>
<dbReference type="Pfam" id="PF13450">
    <property type="entry name" value="NAD_binding_8"/>
    <property type="match status" value="1"/>
</dbReference>
<dbReference type="Proteomes" id="UP000013827">
    <property type="component" value="Unassembled WGS sequence"/>
</dbReference>
<feature type="domain" description="Amine oxidase" evidence="1">
    <location>
        <begin position="263"/>
        <end position="396"/>
    </location>
</feature>
<dbReference type="HOGENOM" id="CLU_450895_0_0_1"/>
<accession>A0A0D3JMC8</accession>
<dbReference type="GeneID" id="17270210"/>
<evidence type="ECO:0000313" key="3">
    <source>
        <dbReference type="Proteomes" id="UP000013827"/>
    </source>
</evidence>
<dbReference type="RefSeq" id="XP_005777092.1">
    <property type="nucleotide sequence ID" value="XM_005777035.1"/>
</dbReference>
<sequence length="606" mass="64886">MLAISAFAYSPAATVDVDVFGEAACPDTRDFVLGPLARLADALGTTASVRYTSFGNAYFFAPCAGAVVAPPGCDSSASCRFNATTRDCWFSTCGLGAARPPDACFKGSPRCQHGAAECLANRVTLCAGTSLPFVSCYFRALGSEWAAGSPSTAVLAVGRRCAFASVGAGWAGIYSAWRVAVDAKARDPTTVCVFEGSPRFGGRTFTVRGDAALFGLNIDIGAYRFAFEQHLPADLLRGPLRLPTACYIPSCEREPLDGNLTLHKLMDPRLNSSAGYGTALDVMVAELRAAGAHLQLHKELDAVHAHPRPTGAVLRWKDGGSTVADSVLLNLPRHALNRLSRDSLLFTDGRPLARALYNCSRETSQANYSAEASVKVYLVYEDAWWRTRLGLVQGEVHAPSDPPMYIRYHDGPVRCGEGAAPACAGALLVQYAHSLEAGGGFYMPFRASKSTPLTVLRGEASELPGLLHRKLLQMHAARLADAGIDPRSLAEPAAVVLGFWPHARDEILHPAPDPLSFSTAHGALPQCLHGVTSASYSEATRQPVVGRSLSVANNDWWLEESSVDLIAPYWAEVSLRVAERVLHDQLGLARPAWLNAAYYRKSVLGI</sequence>
<dbReference type="Gene3D" id="3.50.50.60">
    <property type="entry name" value="FAD/NAD(P)-binding domain"/>
    <property type="match status" value="1"/>
</dbReference>
<dbReference type="GO" id="GO:0016491">
    <property type="term" value="F:oxidoreductase activity"/>
    <property type="evidence" value="ECO:0007669"/>
    <property type="project" value="InterPro"/>
</dbReference>
<name>A0A0D3JMC8_EMIH1</name>